<dbReference type="GeneID" id="118899125"/>
<accession>A0A8B8Y1M8</accession>
<keyword evidence="2" id="KW-1185">Reference proteome</keyword>
<evidence type="ECO:0000256" key="1">
    <source>
        <dbReference type="SAM" id="MobiDB-lite"/>
    </source>
</evidence>
<feature type="compositionally biased region" description="Basic and acidic residues" evidence="1">
    <location>
        <begin position="1"/>
        <end position="13"/>
    </location>
</feature>
<dbReference type="AlphaFoldDB" id="A0A8B8Y1M8"/>
<reference evidence="3" key="1">
    <citation type="submission" date="2025-08" db="UniProtKB">
        <authorList>
            <consortium name="RefSeq"/>
        </authorList>
    </citation>
    <scope>IDENTIFICATION</scope>
    <source>
        <tissue evidence="3">Epidermis and Blubber</tissue>
    </source>
</reference>
<feature type="compositionally biased region" description="Basic residues" evidence="1">
    <location>
        <begin position="83"/>
        <end position="93"/>
    </location>
</feature>
<feature type="region of interest" description="Disordered" evidence="1">
    <location>
        <begin position="180"/>
        <end position="201"/>
    </location>
</feature>
<dbReference type="RefSeq" id="XP_036716168.1">
    <property type="nucleotide sequence ID" value="XM_036860273.1"/>
</dbReference>
<feature type="compositionally biased region" description="Pro residues" evidence="1">
    <location>
        <begin position="126"/>
        <end position="140"/>
    </location>
</feature>
<proteinExistence type="predicted"/>
<name>A0A8B8Y1M8_BALMU</name>
<evidence type="ECO:0000313" key="3">
    <source>
        <dbReference type="RefSeq" id="XP_036716168.1"/>
    </source>
</evidence>
<organism evidence="2 3">
    <name type="scientific">Balaenoptera musculus</name>
    <name type="common">Blue whale</name>
    <dbReference type="NCBI Taxonomy" id="9771"/>
    <lineage>
        <taxon>Eukaryota</taxon>
        <taxon>Metazoa</taxon>
        <taxon>Chordata</taxon>
        <taxon>Craniata</taxon>
        <taxon>Vertebrata</taxon>
        <taxon>Euteleostomi</taxon>
        <taxon>Mammalia</taxon>
        <taxon>Eutheria</taxon>
        <taxon>Laurasiatheria</taxon>
        <taxon>Artiodactyla</taxon>
        <taxon>Whippomorpha</taxon>
        <taxon>Cetacea</taxon>
        <taxon>Mysticeti</taxon>
        <taxon>Balaenopteridae</taxon>
        <taxon>Balaenoptera</taxon>
    </lineage>
</organism>
<evidence type="ECO:0000313" key="2">
    <source>
        <dbReference type="Proteomes" id="UP000694857"/>
    </source>
</evidence>
<feature type="region of interest" description="Disordered" evidence="1">
    <location>
        <begin position="1"/>
        <end position="158"/>
    </location>
</feature>
<gene>
    <name evidence="3" type="primary">LOC118899125</name>
</gene>
<dbReference type="Proteomes" id="UP000694857">
    <property type="component" value="Chromosome 1"/>
</dbReference>
<sequence length="201" mass="21250">MRHTPPKEGRPRYLEWVWGPGWTPGNPEKPPHAPRPAAAPGTHSPLTLARAAEPGSGDPCCCRMPSGPSTTGRPGAGREQPRGTRRAGGRRRASSPADAETRPEPEESLAERGVTPRGRRGRVPPCSSPPLPAPPRPPRPFPRESAPHRRGPDRRSGALLLMPFCPGLVPRSAAGLQGEMAPTKGPLAPTGPTGPYLGALY</sequence>
<protein>
    <submittedName>
        <fullName evidence="3">Cuticle collagen 1-like</fullName>
    </submittedName>
</protein>
<dbReference type="KEGG" id="bmus:118899125"/>